<proteinExistence type="predicted"/>
<sequence length="142" mass="16536">MHFYLLILFLINFLKIISVDSKPFVMANADEYPQYRDYLRKKFGTNPSKFGPPDDELPEYKEYLKNLEANNSPIFEQNDQVFEFEQLGNKLNLPLPCTEIKDDSGGIVSFMGNDYFVRINLSTSITYYIESRNSYTSGSKIR</sequence>
<comment type="caution">
    <text evidence="2">The sequence shown here is derived from an EMBL/GenBank/DDBJ whole genome shotgun (WGS) entry which is preliminary data.</text>
</comment>
<name>A0A8T0A307_9BILA</name>
<dbReference type="AlphaFoldDB" id="A0A8T0A307"/>
<organism evidence="2 3">
    <name type="scientific">Meloidogyne graminicola</name>
    <dbReference type="NCBI Taxonomy" id="189291"/>
    <lineage>
        <taxon>Eukaryota</taxon>
        <taxon>Metazoa</taxon>
        <taxon>Ecdysozoa</taxon>
        <taxon>Nematoda</taxon>
        <taxon>Chromadorea</taxon>
        <taxon>Rhabditida</taxon>
        <taxon>Tylenchina</taxon>
        <taxon>Tylenchomorpha</taxon>
        <taxon>Tylenchoidea</taxon>
        <taxon>Meloidogynidae</taxon>
        <taxon>Meloidogyninae</taxon>
        <taxon>Meloidogyne</taxon>
    </lineage>
</organism>
<feature type="signal peptide" evidence="1">
    <location>
        <begin position="1"/>
        <end position="21"/>
    </location>
</feature>
<gene>
    <name evidence="2" type="ORF">Mgra_00001010</name>
</gene>
<feature type="chain" id="PRO_5035731357" evidence="1">
    <location>
        <begin position="22"/>
        <end position="142"/>
    </location>
</feature>
<evidence type="ECO:0000256" key="1">
    <source>
        <dbReference type="SAM" id="SignalP"/>
    </source>
</evidence>
<dbReference type="EMBL" id="JABEBT010000004">
    <property type="protein sequence ID" value="KAF7639686.1"/>
    <property type="molecule type" value="Genomic_DNA"/>
</dbReference>
<keyword evidence="1" id="KW-0732">Signal</keyword>
<evidence type="ECO:0000313" key="3">
    <source>
        <dbReference type="Proteomes" id="UP000605970"/>
    </source>
</evidence>
<reference evidence="2" key="1">
    <citation type="journal article" date="2020" name="Ecol. Evol.">
        <title>Genome structure and content of the rice root-knot nematode (Meloidogyne graminicola).</title>
        <authorList>
            <person name="Phan N.T."/>
            <person name="Danchin E.G.J."/>
            <person name="Klopp C."/>
            <person name="Perfus-Barbeoch L."/>
            <person name="Kozlowski D.K."/>
            <person name="Koutsovoulos G.D."/>
            <person name="Lopez-Roques C."/>
            <person name="Bouchez O."/>
            <person name="Zahm M."/>
            <person name="Besnard G."/>
            <person name="Bellafiore S."/>
        </authorList>
    </citation>
    <scope>NUCLEOTIDE SEQUENCE</scope>
    <source>
        <strain evidence="2">VN-18</strain>
    </source>
</reference>
<protein>
    <submittedName>
        <fullName evidence="2">Uncharacterized protein</fullName>
    </submittedName>
</protein>
<evidence type="ECO:0000313" key="2">
    <source>
        <dbReference type="EMBL" id="KAF7639686.1"/>
    </source>
</evidence>
<accession>A0A8T0A307</accession>
<dbReference type="Proteomes" id="UP000605970">
    <property type="component" value="Unassembled WGS sequence"/>
</dbReference>
<keyword evidence="3" id="KW-1185">Reference proteome</keyword>